<dbReference type="InterPro" id="IPR025668">
    <property type="entry name" value="Tnp_DDE_dom"/>
</dbReference>
<comment type="caution">
    <text evidence="2">The sequence shown here is derived from an EMBL/GenBank/DDBJ whole genome shotgun (WGS) entry which is preliminary data.</text>
</comment>
<sequence length="311" mass="36167">MKLVSKVTEIYCIADDFCKEYNLELNKTSLSLSNPSANSPKHRKRKGRMSDAEMITILILFHSNTFRNFKHFYLFYVCRELKKEFPNLLSYTRFVERIPRVAIPLLLFLKLGLMGECTGITFIDSTRIPVCDNKRQSRNRVFKGYAQKGKSTMGWYYGFKLHLLCNERGELLNFALTRANVDDRNPKVFNDLTKDLFGKLYADKGYISQSLFALLFDRGVHIVTGIRTNMKNRLMDVHDKIMLRKRSIIETINDMLKNIAQIVHTRHRSISNFIVNLLAGIAAYAFYDTKPSINMEFERDAKQGVKQLTLF</sequence>
<gene>
    <name evidence="2" type="ORF">FHS60_001709</name>
</gene>
<evidence type="ECO:0000259" key="1">
    <source>
        <dbReference type="Pfam" id="PF13612"/>
    </source>
</evidence>
<accession>A0A7W5UFF5</accession>
<dbReference type="Pfam" id="PF13612">
    <property type="entry name" value="DDE_Tnp_1_3"/>
    <property type="match status" value="1"/>
</dbReference>
<proteinExistence type="predicted"/>
<dbReference type="Proteomes" id="UP000541425">
    <property type="component" value="Unassembled WGS sequence"/>
</dbReference>
<protein>
    <recommendedName>
        <fullName evidence="1">Transposase DDE domain-containing protein</fullName>
    </recommendedName>
</protein>
<dbReference type="AlphaFoldDB" id="A0A7W5UFF5"/>
<evidence type="ECO:0000313" key="2">
    <source>
        <dbReference type="EMBL" id="MBB3703229.1"/>
    </source>
</evidence>
<organism evidence="2 3">
    <name type="scientific">Alloprevotella rava</name>
    <dbReference type="NCBI Taxonomy" id="671218"/>
    <lineage>
        <taxon>Bacteria</taxon>
        <taxon>Pseudomonadati</taxon>
        <taxon>Bacteroidota</taxon>
        <taxon>Bacteroidia</taxon>
        <taxon>Bacteroidales</taxon>
        <taxon>Prevotellaceae</taxon>
        <taxon>Alloprevotella</taxon>
    </lineage>
</organism>
<feature type="domain" description="Transposase DDE" evidence="1">
    <location>
        <begin position="115"/>
        <end position="270"/>
    </location>
</feature>
<reference evidence="2 3" key="1">
    <citation type="submission" date="2020-08" db="EMBL/GenBank/DDBJ databases">
        <title>Genomic Encyclopedia of Type Strains, Phase IV (KMG-IV): sequencing the most valuable type-strain genomes for metagenomic binning, comparative biology and taxonomic classification.</title>
        <authorList>
            <person name="Goeker M."/>
        </authorList>
    </citation>
    <scope>NUCLEOTIDE SEQUENCE [LARGE SCALE GENOMIC DNA]</scope>
    <source>
        <strain evidence="2 3">DSM 22548</strain>
    </source>
</reference>
<dbReference type="RefSeq" id="WP_183697387.1">
    <property type="nucleotide sequence ID" value="NZ_JACICA010000009.1"/>
</dbReference>
<dbReference type="NCBIfam" id="NF033520">
    <property type="entry name" value="transpos_IS982"/>
    <property type="match status" value="1"/>
</dbReference>
<name>A0A7W5UFF5_9BACT</name>
<evidence type="ECO:0000313" key="3">
    <source>
        <dbReference type="Proteomes" id="UP000541425"/>
    </source>
</evidence>
<dbReference type="EMBL" id="JACICA010000009">
    <property type="protein sequence ID" value="MBB3703229.1"/>
    <property type="molecule type" value="Genomic_DNA"/>
</dbReference>